<keyword evidence="2" id="KW-0813">Transport</keyword>
<dbReference type="PROSITE" id="PS51318">
    <property type="entry name" value="TAT"/>
    <property type="match status" value="1"/>
</dbReference>
<gene>
    <name evidence="7" type="primary">nrtC_1</name>
    <name evidence="7" type="ORF">SAE02_32160</name>
</gene>
<evidence type="ECO:0000256" key="3">
    <source>
        <dbReference type="ARBA" id="ARBA00022475"/>
    </source>
</evidence>
<dbReference type="InterPro" id="IPR044527">
    <property type="entry name" value="NrtA/CpmA_ABC-bd_dom"/>
</dbReference>
<keyword evidence="8" id="KW-1185">Reference proteome</keyword>
<dbReference type="OrthoDB" id="570524at2"/>
<evidence type="ECO:0000313" key="7">
    <source>
        <dbReference type="EMBL" id="GEO39068.1"/>
    </source>
</evidence>
<protein>
    <submittedName>
        <fullName evidence="7">Nitrate ABC transporter substrate-binding protein</fullName>
    </submittedName>
</protein>
<dbReference type="PANTHER" id="PTHR30024:SF43">
    <property type="entry name" value="BLL4572 PROTEIN"/>
    <property type="match status" value="1"/>
</dbReference>
<evidence type="ECO:0000256" key="6">
    <source>
        <dbReference type="ARBA" id="ARBA00024031"/>
    </source>
</evidence>
<organism evidence="7 8">
    <name type="scientific">Skermanella aerolata</name>
    <dbReference type="NCBI Taxonomy" id="393310"/>
    <lineage>
        <taxon>Bacteria</taxon>
        <taxon>Pseudomonadati</taxon>
        <taxon>Pseudomonadota</taxon>
        <taxon>Alphaproteobacteria</taxon>
        <taxon>Rhodospirillales</taxon>
        <taxon>Azospirillaceae</taxon>
        <taxon>Skermanella</taxon>
    </lineage>
</organism>
<dbReference type="AlphaFoldDB" id="A0A512DRF2"/>
<dbReference type="CDD" id="cd13553">
    <property type="entry name" value="PBP2_NrtA_CpmA_like"/>
    <property type="match status" value="1"/>
</dbReference>
<dbReference type="SUPFAM" id="SSF53850">
    <property type="entry name" value="Periplasmic binding protein-like II"/>
    <property type="match status" value="1"/>
</dbReference>
<dbReference type="InterPro" id="IPR006311">
    <property type="entry name" value="TAT_signal"/>
</dbReference>
<keyword evidence="4" id="KW-0997">Cell inner membrane</keyword>
<keyword evidence="5" id="KW-0472">Membrane</keyword>
<reference evidence="7 8" key="1">
    <citation type="submission" date="2019-07" db="EMBL/GenBank/DDBJ databases">
        <title>Whole genome shotgun sequence of Skermanella aerolata NBRC 106429.</title>
        <authorList>
            <person name="Hosoyama A."/>
            <person name="Uohara A."/>
            <person name="Ohji S."/>
            <person name="Ichikawa N."/>
        </authorList>
    </citation>
    <scope>NUCLEOTIDE SEQUENCE [LARGE SCALE GENOMIC DNA]</scope>
    <source>
        <strain evidence="7 8">NBRC 106429</strain>
    </source>
</reference>
<dbReference type="Gene3D" id="3.40.190.10">
    <property type="entry name" value="Periplasmic binding protein-like II"/>
    <property type="match status" value="2"/>
</dbReference>
<dbReference type="Proteomes" id="UP000321523">
    <property type="component" value="Unassembled WGS sequence"/>
</dbReference>
<comment type="similarity">
    <text evidence="6">Belongs to the CmpA/NrtA family.</text>
</comment>
<dbReference type="GO" id="GO:0012505">
    <property type="term" value="C:endomembrane system"/>
    <property type="evidence" value="ECO:0007669"/>
    <property type="project" value="UniProtKB-SubCell"/>
</dbReference>
<name>A0A512DRF2_9PROT</name>
<evidence type="ECO:0000256" key="4">
    <source>
        <dbReference type="ARBA" id="ARBA00022519"/>
    </source>
</evidence>
<proteinExistence type="inferred from homology"/>
<evidence type="ECO:0000313" key="8">
    <source>
        <dbReference type="Proteomes" id="UP000321523"/>
    </source>
</evidence>
<sequence length="476" mass="51867">MSKVPSLPNSSKSAVRHDRRGILKTGAAIAGTAALLSAIKAVTPAGAWAAGTDGIEKPKLNLGFIPLTDCAPLVVASEKGFFKKHSLDVTLSKEASWANIRDKVMIGALDGAHMLAGMPLAASLGIGAIKQATVTGFAMDLNGNAITVSTALYERMMEIDPEAMKKRPISAAALKKVIDADKKAGNEPLTFAMVFPVSTHNYELRYWMASAGIDPDEDIRLIVIPPPQMVANLQAGNIQGYCVGEPWNARAVQAGIGRTLVTNYDIWNNKIEKVFGVSQEWADGNPNTHKALIRALIETAAWMDEPGNRMEVVEIISQKAYVNAPADVVKMSMTGTFQYAPKEPALPMPDFNVFHRYAANFPWRSQAVWYLTQMARWGQIENPVNFAKTAEAVFRTDIYRDAAKELGVPYPTVDWKSEGARAEPWTLADATQPIAMGPDRFLDGRTFDPAKPMDYLRGFEVSKLKIDMAALAEANV</sequence>
<evidence type="ECO:0000256" key="5">
    <source>
        <dbReference type="ARBA" id="ARBA00023136"/>
    </source>
</evidence>
<keyword evidence="3" id="KW-1003">Cell membrane</keyword>
<evidence type="ECO:0000256" key="2">
    <source>
        <dbReference type="ARBA" id="ARBA00022448"/>
    </source>
</evidence>
<dbReference type="Pfam" id="PF13379">
    <property type="entry name" value="NMT1_2"/>
    <property type="match status" value="1"/>
</dbReference>
<comment type="subcellular location">
    <subcellularLocation>
        <location evidence="1">Endomembrane system</location>
    </subcellularLocation>
</comment>
<dbReference type="PANTHER" id="PTHR30024">
    <property type="entry name" value="ALIPHATIC SULFONATES-BINDING PROTEIN-RELATED"/>
    <property type="match status" value="1"/>
</dbReference>
<accession>A0A512DRF2</accession>
<dbReference type="RefSeq" id="WP_084721198.1">
    <property type="nucleotide sequence ID" value="NZ_BJYZ01000013.1"/>
</dbReference>
<comment type="caution">
    <text evidence="7">The sequence shown here is derived from an EMBL/GenBank/DDBJ whole genome shotgun (WGS) entry which is preliminary data.</text>
</comment>
<evidence type="ECO:0000256" key="1">
    <source>
        <dbReference type="ARBA" id="ARBA00004308"/>
    </source>
</evidence>
<dbReference type="EMBL" id="BJYZ01000013">
    <property type="protein sequence ID" value="GEO39068.1"/>
    <property type="molecule type" value="Genomic_DNA"/>
</dbReference>